<dbReference type="InterPro" id="IPR008737">
    <property type="entry name" value="DUF1758"/>
</dbReference>
<organism evidence="3 4">
    <name type="scientific">Ancylostoma duodenale</name>
    <dbReference type="NCBI Taxonomy" id="51022"/>
    <lineage>
        <taxon>Eukaryota</taxon>
        <taxon>Metazoa</taxon>
        <taxon>Ecdysozoa</taxon>
        <taxon>Nematoda</taxon>
        <taxon>Chromadorea</taxon>
        <taxon>Rhabditida</taxon>
        <taxon>Rhabditina</taxon>
        <taxon>Rhabditomorpha</taxon>
        <taxon>Strongyloidea</taxon>
        <taxon>Ancylostomatidae</taxon>
        <taxon>Ancylostomatinae</taxon>
        <taxon>Ancylostoma</taxon>
    </lineage>
</organism>
<sequence>MSAQLRRKIGIARKHLVRALNLCEEDLKENVHEFLSTAANDDLLDYAELQDTHHELLFTKLRKLEDLNKEWTTLMTKDPDEVTIFHDFISKYGDYRDDIQRAIKALQQIDSSETLIQEELGKRGTAHTFNAYSTQHPQDDSNASHESRKMRGQTASAYPYHEGLQSPPTTIPSPLLPSTAHSLVNPSTLRHLIYTQLSSLPQCDSDGKQLQDLYLRMLRLVRQYTAITPYSPEFALGALLYNKLPRFVRARIYDMTGGQKNLTPSELITLLEEIVRKESTLRKMDLSTTPHHTSYHISEKIERQLRSSNIHQQDNQSRGTTPQYGGVVRCPFCNRTSHNAMQCRIVQTAEERRKFAKTSRMCLKCLQQGHRTISCNRPPCYKCKYHHHPALCFKIVPTTDNSSANRRPRTRTSPPDSHQHDHERVTPNTHSRQRSKGNTRNEPPQFRHPIRTSHHAHLSDDTPENNKQDNVGKFQESSLSYAANLRKIESEDITVHTFGTCHPTTLPSQLHTLQLQLQDNTPCTISAQSLPILTQALKTPAIAQDQIAITVQDADIPTTSSTPGILIGMDHFWNLVLSPSFYSVVLPNGYHLLNTRLGKVISGKKLTTRTINSAINEIADHPMSKTHLDEMVERFWKCESLGTGDEAIRSDDITCLDFFNNTTRYDEVEQRYYTRLPFKLEQESVPDNFEHSLACLRSNWKTLSKKPEYLDKYNDIIQDQLRRGIIGKPSLTQPPEPGTFLSHHAVINESKKQTKIRLVYNGSARVHNAPSLNDCLYRGPVLLPDLSGILLRLRLAPILLISDIEKAYLMVGLEECDRRFTRFLWLKNHHEPPTDDNLVIYHFLRVPFGLICSAFLLAATIHLHLTKTATPIAHESLESCYVDNIFLSANSPDEAMQKYSDTKKLFTLAEMNAREWTSSDPSVNAALQSHEQTKMEPTIKVLNSALTLTLGSALMNHLTKELKVATSRLYIWSDSKTALQWTKMPSSLPVFVQNRVKAIRKNAPNAILRYVPTNLNPADSGSRGSTIQELNSNKLWWNGPTFLQSSENEWPEDKSENSTTPIVAHSNPNVTALDDDSPIIDNLMTLPTWNSLLRVMTMIMMFINNTRMAIAKRKGTKPHRLNCTQAATIALFRQAQMYNPISSGQKRTYAHHPQERVKQPAHPFSNSAVDYLGPFNIENHPNTAKVWIALFTCLNTRAIYVDIASSLSAICFLQILRRFIATNGTPRWLLSDNAPAFVTVSNAMSSLTKKEEQDVIDYCATHNMRFKFVAALAPWQGGVYERMIGIFKTSFKAAVRNRTLDFDEFFTLTKECEAIVNCRPLTYMYSDIDSGFPLRPIDFLRPHSIIGPPRLAIEDQDDNEWKPQETQQDLLQDQWNSTFTLLNRFWQRWHEEYLTSLRENYQHEHQQPRHTSSESPFDDQVVLVHDSTRPRGQWKLGRIMSHSDHSATIKLPNGHSITRPLNLLYPLEIPPPKTGQSTSSDVTQTKATDDSRNSQRETTGKARTHPMITRSLTRQLYTTILATASIISIVSADFAAYNPPDTKCDKYQLSPKHIIYSDQCVQDGIAIATTTSSSFPTKKLFCWFHISCPLGHIRIPLPFQPHSGYCGDTCKCPEWTNSCSHYNGKLIKTSPHIQIFRQLSPTSSLRRSSPSNHRHFAHLIKG</sequence>
<gene>
    <name evidence="3" type="ORF">ANCDUO_08887</name>
</gene>
<feature type="region of interest" description="Disordered" evidence="1">
    <location>
        <begin position="132"/>
        <end position="153"/>
    </location>
</feature>
<dbReference type="Proteomes" id="UP000054047">
    <property type="component" value="Unassembled WGS sequence"/>
</dbReference>
<dbReference type="Gene3D" id="3.30.420.10">
    <property type="entry name" value="Ribonuclease H-like superfamily/Ribonuclease H"/>
    <property type="match status" value="1"/>
</dbReference>
<feature type="compositionally biased region" description="Polar residues" evidence="1">
    <location>
        <begin position="1474"/>
        <end position="1486"/>
    </location>
</feature>
<dbReference type="InterPro" id="IPR043128">
    <property type="entry name" value="Rev_trsase/Diguanyl_cyclase"/>
</dbReference>
<accession>A0A0C2GP65</accession>
<name>A0A0C2GP65_9BILA</name>
<feature type="compositionally biased region" description="Basic and acidic residues" evidence="1">
    <location>
        <begin position="137"/>
        <end position="149"/>
    </location>
</feature>
<evidence type="ECO:0000313" key="3">
    <source>
        <dbReference type="EMBL" id="KIH60849.1"/>
    </source>
</evidence>
<feature type="domain" description="Integrase catalytic" evidence="2">
    <location>
        <begin position="1159"/>
        <end position="1344"/>
    </location>
</feature>
<feature type="region of interest" description="Disordered" evidence="1">
    <location>
        <begin position="1047"/>
        <end position="1066"/>
    </location>
</feature>
<feature type="compositionally biased region" description="Basic and acidic residues" evidence="1">
    <location>
        <begin position="1487"/>
        <end position="1500"/>
    </location>
</feature>
<keyword evidence="4" id="KW-1185">Reference proteome</keyword>
<protein>
    <submittedName>
        <fullName evidence="3">Tas retrotransposon peptidase A16</fullName>
    </submittedName>
</protein>
<dbReference type="Gene3D" id="3.30.70.270">
    <property type="match status" value="1"/>
</dbReference>
<dbReference type="EMBL" id="KN730578">
    <property type="protein sequence ID" value="KIH60849.1"/>
    <property type="molecule type" value="Genomic_DNA"/>
</dbReference>
<dbReference type="GO" id="GO:0015074">
    <property type="term" value="P:DNA integration"/>
    <property type="evidence" value="ECO:0007669"/>
    <property type="project" value="InterPro"/>
</dbReference>
<dbReference type="Gene3D" id="3.10.10.10">
    <property type="entry name" value="HIV Type 1 Reverse Transcriptase, subunit A, domain 1"/>
    <property type="match status" value="1"/>
</dbReference>
<feature type="region of interest" description="Disordered" evidence="1">
    <location>
        <begin position="399"/>
        <end position="449"/>
    </location>
</feature>
<dbReference type="SUPFAM" id="SSF56672">
    <property type="entry name" value="DNA/RNA polymerases"/>
    <property type="match status" value="1"/>
</dbReference>
<dbReference type="GO" id="GO:0042575">
    <property type="term" value="C:DNA polymerase complex"/>
    <property type="evidence" value="ECO:0007669"/>
    <property type="project" value="UniProtKB-ARBA"/>
</dbReference>
<dbReference type="Pfam" id="PF18701">
    <property type="entry name" value="DUF5641"/>
    <property type="match status" value="1"/>
</dbReference>
<feature type="compositionally biased region" description="Polar residues" evidence="1">
    <location>
        <begin position="1057"/>
        <end position="1066"/>
    </location>
</feature>
<evidence type="ECO:0000313" key="4">
    <source>
        <dbReference type="Proteomes" id="UP000054047"/>
    </source>
</evidence>
<dbReference type="PANTHER" id="PTHR47331">
    <property type="entry name" value="PHD-TYPE DOMAIN-CONTAINING PROTEIN"/>
    <property type="match status" value="1"/>
</dbReference>
<dbReference type="InterPro" id="IPR043502">
    <property type="entry name" value="DNA/RNA_pol_sf"/>
</dbReference>
<dbReference type="SUPFAM" id="SSF53098">
    <property type="entry name" value="Ribonuclease H-like"/>
    <property type="match status" value="1"/>
</dbReference>
<dbReference type="PROSITE" id="PS50994">
    <property type="entry name" value="INTEGRASE"/>
    <property type="match status" value="1"/>
</dbReference>
<reference evidence="3 4" key="1">
    <citation type="submission" date="2013-12" db="EMBL/GenBank/DDBJ databases">
        <title>Draft genome of the parsitic nematode Ancylostoma duodenale.</title>
        <authorList>
            <person name="Mitreva M."/>
        </authorList>
    </citation>
    <scope>NUCLEOTIDE SEQUENCE [LARGE SCALE GENOMIC DNA]</scope>
    <source>
        <strain evidence="3 4">Zhejiang</strain>
    </source>
</reference>
<dbReference type="OrthoDB" id="5868150at2759"/>
<evidence type="ECO:0000256" key="1">
    <source>
        <dbReference type="SAM" id="MobiDB-lite"/>
    </source>
</evidence>
<dbReference type="Pfam" id="PF05585">
    <property type="entry name" value="DUF1758"/>
    <property type="match status" value="1"/>
</dbReference>
<dbReference type="GO" id="GO:0003676">
    <property type="term" value="F:nucleic acid binding"/>
    <property type="evidence" value="ECO:0007669"/>
    <property type="project" value="InterPro"/>
</dbReference>
<feature type="region of interest" description="Disordered" evidence="1">
    <location>
        <begin position="1467"/>
        <end position="1506"/>
    </location>
</feature>
<feature type="compositionally biased region" description="Low complexity" evidence="1">
    <location>
        <begin position="401"/>
        <end position="415"/>
    </location>
</feature>
<dbReference type="InterPro" id="IPR012337">
    <property type="entry name" value="RNaseH-like_sf"/>
</dbReference>
<dbReference type="InterPro" id="IPR001584">
    <property type="entry name" value="Integrase_cat-core"/>
</dbReference>
<evidence type="ECO:0000259" key="2">
    <source>
        <dbReference type="PROSITE" id="PS50994"/>
    </source>
</evidence>
<proteinExistence type="predicted"/>
<dbReference type="InterPro" id="IPR036397">
    <property type="entry name" value="RNaseH_sf"/>
</dbReference>
<dbReference type="InterPro" id="IPR040676">
    <property type="entry name" value="DUF5641"/>
</dbReference>